<evidence type="ECO:0000313" key="7">
    <source>
        <dbReference type="EMBL" id="MBP2024812.1"/>
    </source>
</evidence>
<evidence type="ECO:0000256" key="1">
    <source>
        <dbReference type="ARBA" id="ARBA00005941"/>
    </source>
</evidence>
<evidence type="ECO:0000256" key="4">
    <source>
        <dbReference type="ARBA" id="ARBA00022982"/>
    </source>
</evidence>
<evidence type="ECO:0000256" key="5">
    <source>
        <dbReference type="ARBA" id="ARBA00023004"/>
    </source>
</evidence>
<dbReference type="Pfam" id="PF01880">
    <property type="entry name" value="Desulfoferrodox"/>
    <property type="match status" value="1"/>
</dbReference>
<keyword evidence="7" id="KW-0560">Oxidoreductase</keyword>
<dbReference type="InterPro" id="IPR002742">
    <property type="entry name" value="Desulfoferrodoxin_Fe-bd_dom"/>
</dbReference>
<name>A0ABS4KAM5_9FIRM</name>
<keyword evidence="5" id="KW-0408">Iron</keyword>
<feature type="domain" description="Desulfoferrodoxin ferrous iron-binding" evidence="6">
    <location>
        <begin position="11"/>
        <end position="114"/>
    </location>
</feature>
<gene>
    <name evidence="7" type="ORF">J2Z71_000335</name>
</gene>
<keyword evidence="2" id="KW-0813">Transport</keyword>
<keyword evidence="8" id="KW-1185">Reference proteome</keyword>
<dbReference type="InterPro" id="IPR036073">
    <property type="entry name" value="Desulfoferrodoxin_Fe-bd_dom_sf"/>
</dbReference>
<dbReference type="SUPFAM" id="SSF49367">
    <property type="entry name" value="Superoxide reductase-like"/>
    <property type="match status" value="1"/>
</dbReference>
<dbReference type="RefSeq" id="WP_210060120.1">
    <property type="nucleotide sequence ID" value="NZ_JAGGLJ010000003.1"/>
</dbReference>
<evidence type="ECO:0000256" key="3">
    <source>
        <dbReference type="ARBA" id="ARBA00022723"/>
    </source>
</evidence>
<accession>A0ABS4KAM5</accession>
<dbReference type="EMBL" id="JAGGLJ010000003">
    <property type="protein sequence ID" value="MBP2024812.1"/>
    <property type="molecule type" value="Genomic_DNA"/>
</dbReference>
<proteinExistence type="inferred from homology"/>
<dbReference type="NCBIfam" id="TIGR00332">
    <property type="entry name" value="neela_ferrous"/>
    <property type="match status" value="1"/>
</dbReference>
<comment type="caution">
    <text evidence="7">The sequence shown here is derived from an EMBL/GenBank/DDBJ whole genome shotgun (WGS) entry which is preliminary data.</text>
</comment>
<protein>
    <submittedName>
        <fullName evidence="7">Superoxide reductase</fullName>
        <ecNumber evidence="7">1.15.1.2</ecNumber>
    </submittedName>
</protein>
<keyword evidence="4" id="KW-0249">Electron transport</keyword>
<dbReference type="Proteomes" id="UP001519306">
    <property type="component" value="Unassembled WGS sequence"/>
</dbReference>
<evidence type="ECO:0000259" key="6">
    <source>
        <dbReference type="Pfam" id="PF01880"/>
    </source>
</evidence>
<evidence type="ECO:0000313" key="8">
    <source>
        <dbReference type="Proteomes" id="UP001519306"/>
    </source>
</evidence>
<dbReference type="InterPro" id="IPR051233">
    <property type="entry name" value="Desulfoferrodoxin_SOR"/>
</dbReference>
<dbReference type="PANTHER" id="PTHR36541">
    <property type="entry name" value="SUPEROXIDE REDUCTASE-RELATED"/>
    <property type="match status" value="1"/>
</dbReference>
<reference evidence="7 8" key="1">
    <citation type="submission" date="2021-03" db="EMBL/GenBank/DDBJ databases">
        <title>Genomic Encyclopedia of Type Strains, Phase IV (KMG-IV): sequencing the most valuable type-strain genomes for metagenomic binning, comparative biology and taxonomic classification.</title>
        <authorList>
            <person name="Goeker M."/>
        </authorList>
    </citation>
    <scope>NUCLEOTIDE SEQUENCE [LARGE SCALE GENOMIC DNA]</scope>
    <source>
        <strain evidence="7 8">DSM 27563</strain>
    </source>
</reference>
<keyword evidence="3" id="KW-0479">Metal-binding</keyword>
<comment type="similarity">
    <text evidence="1">Belongs to the desulfoferrodoxin family.</text>
</comment>
<dbReference type="PANTHER" id="PTHR36541:SF1">
    <property type="entry name" value="SUPEROXIDE REDUCTASE-RELATED"/>
    <property type="match status" value="1"/>
</dbReference>
<dbReference type="Gene3D" id="2.60.40.730">
    <property type="entry name" value="SOR catalytic domain"/>
    <property type="match status" value="1"/>
</dbReference>
<dbReference type="GO" id="GO:0050605">
    <property type="term" value="F:superoxide reductase activity"/>
    <property type="evidence" value="ECO:0007669"/>
    <property type="project" value="UniProtKB-EC"/>
</dbReference>
<organism evidence="7 8">
    <name type="scientific">Peptoniphilus stercorisuis</name>
    <dbReference type="NCBI Taxonomy" id="1436965"/>
    <lineage>
        <taxon>Bacteria</taxon>
        <taxon>Bacillati</taxon>
        <taxon>Bacillota</taxon>
        <taxon>Tissierellia</taxon>
        <taxon>Tissierellales</taxon>
        <taxon>Peptoniphilaceae</taxon>
        <taxon>Peptoniphilus</taxon>
    </lineage>
</organism>
<dbReference type="EC" id="1.15.1.2" evidence="7"/>
<evidence type="ECO:0000256" key="2">
    <source>
        <dbReference type="ARBA" id="ARBA00022448"/>
    </source>
</evidence>
<sequence length="118" mass="13324">MKKITETVQSGDWKAEKHVPVLHVEENNGILNIKAIVGEEIEHPNTLEHHIGWIKIFFQPEGAKFPIEVASYDFSAHGEEELFTKPEVAAAIKTDKKGTVFAISYCNIHGLWENSQEI</sequence>